<dbReference type="InterPro" id="IPR000157">
    <property type="entry name" value="TIR_dom"/>
</dbReference>
<keyword evidence="2" id="KW-0675">Receptor</keyword>
<dbReference type="Pfam" id="PF13676">
    <property type="entry name" value="TIR_2"/>
    <property type="match status" value="1"/>
</dbReference>
<sequence>MEQNYLYMFECDYASRTREKKFLKDILNNFDKDYATMVGVVVNNNPYCLAFHIAVNLQKDPIVFELWLKDNYPGKLKRYNIFTKDIPQYNVQTFIDADMVDFAITPEGGGYLFLWPERELFEKQHPQYKNINEKQSKVFISHSSKDKLNIVNPLNAYLQANDIATWLDSYEIDYGDNIFIKVNEGIEESAVGLFVLTDNFFNSDSGWPLAEFSTFFTDLMKSNKKVLMLDAGVSPKNMLGMMKAYRYISWDNGASLPEIANAINKIIKR</sequence>
<dbReference type="Gene3D" id="3.40.50.10140">
    <property type="entry name" value="Toll/interleukin-1 receptor homology (TIR) domain"/>
    <property type="match status" value="1"/>
</dbReference>
<evidence type="ECO:0000259" key="1">
    <source>
        <dbReference type="PROSITE" id="PS50104"/>
    </source>
</evidence>
<organism evidence="2 3">
    <name type="scientific">Raoultella planticola</name>
    <name type="common">Klebsiella planticola</name>
    <dbReference type="NCBI Taxonomy" id="575"/>
    <lineage>
        <taxon>Bacteria</taxon>
        <taxon>Pseudomonadati</taxon>
        <taxon>Pseudomonadota</taxon>
        <taxon>Gammaproteobacteria</taxon>
        <taxon>Enterobacterales</taxon>
        <taxon>Enterobacteriaceae</taxon>
        <taxon>Klebsiella/Raoultella group</taxon>
        <taxon>Raoultella</taxon>
    </lineage>
</organism>
<accession>A0AAN5RAY0</accession>
<dbReference type="KEGG" id="rpln:B1209_23990"/>
<reference evidence="2" key="1">
    <citation type="journal article" date="2018" name="Genome Biol.">
        <title>SKESA: strategic k-mer extension for scrupulous assemblies.</title>
        <authorList>
            <person name="Souvorov A."/>
            <person name="Agarwala R."/>
            <person name="Lipman D.J."/>
        </authorList>
    </citation>
    <scope>NUCLEOTIDE SEQUENCE</scope>
    <source>
        <strain evidence="2">MISC063</strain>
    </source>
</reference>
<dbReference type="EMBL" id="DACSEA010000027">
    <property type="protein sequence ID" value="HAT1608202.1"/>
    <property type="molecule type" value="Genomic_DNA"/>
</dbReference>
<dbReference type="AlphaFoldDB" id="A0AAN5RAY0"/>
<comment type="caution">
    <text evidence="2">The sequence shown here is derived from an EMBL/GenBank/DDBJ whole genome shotgun (WGS) entry which is preliminary data.</text>
</comment>
<dbReference type="InterPro" id="IPR035897">
    <property type="entry name" value="Toll_tir_struct_dom_sf"/>
</dbReference>
<dbReference type="GO" id="GO:0007165">
    <property type="term" value="P:signal transduction"/>
    <property type="evidence" value="ECO:0007669"/>
    <property type="project" value="InterPro"/>
</dbReference>
<dbReference type="Proteomes" id="UP000864422">
    <property type="component" value="Unassembled WGS sequence"/>
</dbReference>
<evidence type="ECO:0000313" key="2">
    <source>
        <dbReference type="EMBL" id="HAT1608202.1"/>
    </source>
</evidence>
<name>A0AAN5RAY0_RAOPL</name>
<dbReference type="PROSITE" id="PS50104">
    <property type="entry name" value="TIR"/>
    <property type="match status" value="1"/>
</dbReference>
<dbReference type="RefSeq" id="WP_085397549.1">
    <property type="nucleotide sequence ID" value="NZ_ABZSJN020000085.1"/>
</dbReference>
<evidence type="ECO:0000313" key="3">
    <source>
        <dbReference type="Proteomes" id="UP000864422"/>
    </source>
</evidence>
<dbReference type="SUPFAM" id="SSF52200">
    <property type="entry name" value="Toll/Interleukin receptor TIR domain"/>
    <property type="match status" value="1"/>
</dbReference>
<reference evidence="2" key="2">
    <citation type="submission" date="2020-11" db="EMBL/GenBank/DDBJ databases">
        <authorList>
            <consortium name="NCBI Pathogen Detection Project"/>
        </authorList>
    </citation>
    <scope>NUCLEOTIDE SEQUENCE</scope>
    <source>
        <strain evidence="2">MISC063</strain>
    </source>
</reference>
<gene>
    <name evidence="2" type="ORF">I8Y23_004577</name>
</gene>
<proteinExistence type="predicted"/>
<feature type="domain" description="TIR" evidence="1">
    <location>
        <begin position="134"/>
        <end position="269"/>
    </location>
</feature>
<protein>
    <submittedName>
        <fullName evidence="2">Toll/interleukin-1 receptor domain-containing protein</fullName>
    </submittedName>
</protein>